<dbReference type="Proteomes" id="UP001204562">
    <property type="component" value="Unassembled WGS sequence"/>
</dbReference>
<evidence type="ECO:0000256" key="3">
    <source>
        <dbReference type="ARBA" id="ARBA00022692"/>
    </source>
</evidence>
<comment type="subcellular location">
    <subcellularLocation>
        <location evidence="1">Membrane</location>
        <topology evidence="1">Multi-pass membrane protein</topology>
    </subcellularLocation>
</comment>
<keyword evidence="4 6" id="KW-1133">Transmembrane helix</keyword>
<comment type="caution">
    <text evidence="7">The sequence shown here is derived from an EMBL/GenBank/DDBJ whole genome shotgun (WGS) entry which is preliminary data.</text>
</comment>
<accession>A0AAW5JRV2</accession>
<dbReference type="AlphaFoldDB" id="A0AAW5JRV2"/>
<evidence type="ECO:0000256" key="6">
    <source>
        <dbReference type="SAM" id="Phobius"/>
    </source>
</evidence>
<dbReference type="GO" id="GO:0033013">
    <property type="term" value="P:tetrapyrrole metabolic process"/>
    <property type="evidence" value="ECO:0007669"/>
    <property type="project" value="UniProtKB-ARBA"/>
</dbReference>
<reference evidence="7" key="1">
    <citation type="submission" date="2022-06" db="EMBL/GenBank/DDBJ databases">
        <title>Isolation of gut microbiota from human fecal samples.</title>
        <authorList>
            <person name="Pamer E.G."/>
            <person name="Barat B."/>
            <person name="Waligurski E."/>
            <person name="Medina S."/>
            <person name="Paddock L."/>
            <person name="Mostad J."/>
        </authorList>
    </citation>
    <scope>NUCLEOTIDE SEQUENCE</scope>
    <source>
        <strain evidence="7">DFI.9.91</strain>
    </source>
</reference>
<dbReference type="Pfam" id="PF03073">
    <property type="entry name" value="TspO_MBR"/>
    <property type="match status" value="1"/>
</dbReference>
<dbReference type="GO" id="GO:0016020">
    <property type="term" value="C:membrane"/>
    <property type="evidence" value="ECO:0007669"/>
    <property type="project" value="UniProtKB-SubCell"/>
</dbReference>
<evidence type="ECO:0000256" key="1">
    <source>
        <dbReference type="ARBA" id="ARBA00004141"/>
    </source>
</evidence>
<feature type="transmembrane region" description="Helical" evidence="6">
    <location>
        <begin position="137"/>
        <end position="156"/>
    </location>
</feature>
<keyword evidence="5 6" id="KW-0472">Membrane</keyword>
<dbReference type="InterPro" id="IPR038330">
    <property type="entry name" value="TspO/MBR-related_sf"/>
</dbReference>
<dbReference type="RefSeq" id="WP_256304441.1">
    <property type="nucleotide sequence ID" value="NZ_JANFYS010000026.1"/>
</dbReference>
<dbReference type="PANTHER" id="PTHR10057">
    <property type="entry name" value="PERIPHERAL-TYPE BENZODIAZEPINE RECEPTOR"/>
    <property type="match status" value="1"/>
</dbReference>
<protein>
    <submittedName>
        <fullName evidence="7">Tryptophan-rich sensory protein</fullName>
    </submittedName>
</protein>
<evidence type="ECO:0000256" key="4">
    <source>
        <dbReference type="ARBA" id="ARBA00022989"/>
    </source>
</evidence>
<dbReference type="PIRSF" id="PIRSF005859">
    <property type="entry name" value="PBR"/>
    <property type="match status" value="1"/>
</dbReference>
<dbReference type="EMBL" id="JANFYS010000026">
    <property type="protein sequence ID" value="MCQ4771196.1"/>
    <property type="molecule type" value="Genomic_DNA"/>
</dbReference>
<dbReference type="Gene3D" id="1.20.1260.100">
    <property type="entry name" value="TspO/MBR protein"/>
    <property type="match status" value="1"/>
</dbReference>
<proteinExistence type="inferred from homology"/>
<evidence type="ECO:0000313" key="7">
    <source>
        <dbReference type="EMBL" id="MCQ4771196.1"/>
    </source>
</evidence>
<sequence length="157" mass="18215">MEKHMWKPYLIWIVFTEAVGGLSGWLTRDGTKAYMATVEQPPLSPPSIVFPIVWAVLFALMGFGAARIYSAQASRARTHGLLLFLVQLAFNFFWSIIFFNLQNFGFALIWLILLWLLILWMIFSFRKVDSLAAWLQIPYLLWVTFAAYLNFGVWILN</sequence>
<dbReference type="FunFam" id="1.20.1260.100:FF:000001">
    <property type="entry name" value="translocator protein 2"/>
    <property type="match status" value="1"/>
</dbReference>
<organism evidence="7 8">
    <name type="scientific">Intestinimonas massiliensis</name>
    <name type="common">ex Afouda et al. 2020</name>
    <dbReference type="NCBI Taxonomy" id="1673721"/>
    <lineage>
        <taxon>Bacteria</taxon>
        <taxon>Bacillati</taxon>
        <taxon>Bacillota</taxon>
        <taxon>Clostridia</taxon>
        <taxon>Eubacteriales</taxon>
        <taxon>Intestinimonas</taxon>
    </lineage>
</organism>
<feature type="transmembrane region" description="Helical" evidence="6">
    <location>
        <begin position="107"/>
        <end position="125"/>
    </location>
</feature>
<evidence type="ECO:0000256" key="5">
    <source>
        <dbReference type="ARBA" id="ARBA00023136"/>
    </source>
</evidence>
<feature type="transmembrane region" description="Helical" evidence="6">
    <location>
        <begin position="81"/>
        <end position="101"/>
    </location>
</feature>
<dbReference type="CDD" id="cd15904">
    <property type="entry name" value="TSPO_MBR"/>
    <property type="match status" value="1"/>
</dbReference>
<keyword evidence="3 6" id="KW-0812">Transmembrane</keyword>
<feature type="transmembrane region" description="Helical" evidence="6">
    <location>
        <begin position="48"/>
        <end position="69"/>
    </location>
</feature>
<comment type="similarity">
    <text evidence="2">Belongs to the TspO/BZRP family.</text>
</comment>
<evidence type="ECO:0000256" key="2">
    <source>
        <dbReference type="ARBA" id="ARBA00007524"/>
    </source>
</evidence>
<dbReference type="PANTHER" id="PTHR10057:SF0">
    <property type="entry name" value="TRANSLOCATOR PROTEIN"/>
    <property type="match status" value="1"/>
</dbReference>
<feature type="transmembrane region" description="Helical" evidence="6">
    <location>
        <begin position="9"/>
        <end position="28"/>
    </location>
</feature>
<name>A0AAW5JRV2_9FIRM</name>
<evidence type="ECO:0000313" key="8">
    <source>
        <dbReference type="Proteomes" id="UP001204562"/>
    </source>
</evidence>
<dbReference type="InterPro" id="IPR004307">
    <property type="entry name" value="TspO_MBR"/>
</dbReference>
<gene>
    <name evidence="7" type="ORF">NE579_12085</name>
</gene>